<dbReference type="Proteomes" id="UP000034563">
    <property type="component" value="Unassembled WGS sequence"/>
</dbReference>
<accession>A0A0G1BN17</accession>
<dbReference type="SUPFAM" id="SSF50952">
    <property type="entry name" value="Soluble quinoprotein glucose dehydrogenase"/>
    <property type="match status" value="1"/>
</dbReference>
<organism evidence="2 3">
    <name type="scientific">Candidatus Azambacteria bacterium GW2011_GWA2_42_9</name>
    <dbReference type="NCBI Taxonomy" id="1618613"/>
    <lineage>
        <taxon>Bacteria</taxon>
        <taxon>Candidatus Azamiibacteriota</taxon>
    </lineage>
</organism>
<gene>
    <name evidence="2" type="ORF">UV48_C0027G0007</name>
</gene>
<comment type="caution">
    <text evidence="2">The sequence shown here is derived from an EMBL/GenBank/DDBJ whole genome shotgun (WGS) entry which is preliminary data.</text>
</comment>
<dbReference type="PANTHER" id="PTHR19328:SF53">
    <property type="entry name" value="MEMBRANE PROTEIN"/>
    <property type="match status" value="1"/>
</dbReference>
<feature type="domain" description="Pyrroloquinoline quinone-dependent pyranose dehydrogenase beta-propeller" evidence="1">
    <location>
        <begin position="246"/>
        <end position="348"/>
    </location>
</feature>
<dbReference type="PANTHER" id="PTHR19328">
    <property type="entry name" value="HEDGEHOG-INTERACTING PROTEIN"/>
    <property type="match status" value="1"/>
</dbReference>
<dbReference type="InterPro" id="IPR011042">
    <property type="entry name" value="6-blade_b-propeller_TolB-like"/>
</dbReference>
<reference evidence="2 3" key="1">
    <citation type="journal article" date="2015" name="Nature">
        <title>rRNA introns, odd ribosomes, and small enigmatic genomes across a large radiation of phyla.</title>
        <authorList>
            <person name="Brown C.T."/>
            <person name="Hug L.A."/>
            <person name="Thomas B.C."/>
            <person name="Sharon I."/>
            <person name="Castelle C.J."/>
            <person name="Singh A."/>
            <person name="Wilkins M.J."/>
            <person name="Williams K.H."/>
            <person name="Banfield J.F."/>
        </authorList>
    </citation>
    <scope>NUCLEOTIDE SEQUENCE [LARGE SCALE GENOMIC DNA]</scope>
</reference>
<evidence type="ECO:0000313" key="3">
    <source>
        <dbReference type="Proteomes" id="UP000034563"/>
    </source>
</evidence>
<proteinExistence type="predicted"/>
<dbReference type="InterPro" id="IPR054539">
    <property type="entry name" value="Beta-prop_PDH"/>
</dbReference>
<name>A0A0G1BN17_9BACT</name>
<protein>
    <submittedName>
        <fullName evidence="2">L-sorbosone dehydrogenase</fullName>
    </submittedName>
</protein>
<dbReference type="Gene3D" id="2.120.10.30">
    <property type="entry name" value="TolB, C-terminal domain"/>
    <property type="match status" value="1"/>
</dbReference>
<dbReference type="Pfam" id="PF22807">
    <property type="entry name" value="TrAA12"/>
    <property type="match status" value="1"/>
</dbReference>
<evidence type="ECO:0000259" key="1">
    <source>
        <dbReference type="Pfam" id="PF22807"/>
    </source>
</evidence>
<dbReference type="EMBL" id="LCEQ01000027">
    <property type="protein sequence ID" value="KKS74815.1"/>
    <property type="molecule type" value="Genomic_DNA"/>
</dbReference>
<dbReference type="AlphaFoldDB" id="A0A0G1BN17"/>
<sequence length="354" mass="39235">MKKAIILIAVLMAAAAVAAFFYYKNLMGIWPSVSPPPEDIAEIVEKNQTPFPLKLPEGFSISIFAKGLSGARVMATDGMGNIWVSQTGEGKITMLEIEDGTVKNKSEIFKPHKIADLPSGGGHFTRTLGFGPDNRLYVSIGSSCNVCNEQDNRRAKIFSMNKDGGDFKEFARGLRNAVFFTWSYVDGKMWATEMGRDLLGDNIPPDEINIIQEGGWYGWPWFYGKNIEDHSWTTGIPIYAFEPISSHIDLQAHSAPLGLAFVPEEGWPKGYWYNLFVSYHGSWNRSVPTGYKVVRIKLDSKGNYLGTEDFITGWLTSSGVLGRPVDILVQPGGTMYISDDKAGVIYKVVYNGEI</sequence>
<dbReference type="InterPro" id="IPR011041">
    <property type="entry name" value="Quinoprot_gluc/sorb_DH_b-prop"/>
</dbReference>
<evidence type="ECO:0000313" key="2">
    <source>
        <dbReference type="EMBL" id="KKS74815.1"/>
    </source>
</evidence>